<proteinExistence type="predicted"/>
<organism evidence="1 2">
    <name type="scientific">Rubus argutus</name>
    <name type="common">Southern blackberry</name>
    <dbReference type="NCBI Taxonomy" id="59490"/>
    <lineage>
        <taxon>Eukaryota</taxon>
        <taxon>Viridiplantae</taxon>
        <taxon>Streptophyta</taxon>
        <taxon>Embryophyta</taxon>
        <taxon>Tracheophyta</taxon>
        <taxon>Spermatophyta</taxon>
        <taxon>Magnoliopsida</taxon>
        <taxon>eudicotyledons</taxon>
        <taxon>Gunneridae</taxon>
        <taxon>Pentapetalae</taxon>
        <taxon>rosids</taxon>
        <taxon>fabids</taxon>
        <taxon>Rosales</taxon>
        <taxon>Rosaceae</taxon>
        <taxon>Rosoideae</taxon>
        <taxon>Rosoideae incertae sedis</taxon>
        <taxon>Rubus</taxon>
    </lineage>
</organism>
<dbReference type="AlphaFoldDB" id="A0AAW1VML6"/>
<accession>A0AAW1VML6</accession>
<evidence type="ECO:0000313" key="2">
    <source>
        <dbReference type="Proteomes" id="UP001457282"/>
    </source>
</evidence>
<dbReference type="EMBL" id="JBEDUW010000175">
    <property type="protein sequence ID" value="KAK9904657.1"/>
    <property type="molecule type" value="Genomic_DNA"/>
</dbReference>
<gene>
    <name evidence="1" type="ORF">M0R45_000501</name>
</gene>
<keyword evidence="2" id="KW-1185">Reference proteome</keyword>
<evidence type="ECO:0000313" key="1">
    <source>
        <dbReference type="EMBL" id="KAK9904657.1"/>
    </source>
</evidence>
<dbReference type="Proteomes" id="UP001457282">
    <property type="component" value="Unassembled WGS sequence"/>
</dbReference>
<comment type="caution">
    <text evidence="1">The sequence shown here is derived from an EMBL/GenBank/DDBJ whole genome shotgun (WGS) entry which is preliminary data.</text>
</comment>
<reference evidence="1 2" key="1">
    <citation type="journal article" date="2023" name="G3 (Bethesda)">
        <title>A chromosome-length genome assembly and annotation of blackberry (Rubus argutus, cv. 'Hillquist').</title>
        <authorList>
            <person name="Bruna T."/>
            <person name="Aryal R."/>
            <person name="Dudchenko O."/>
            <person name="Sargent D.J."/>
            <person name="Mead D."/>
            <person name="Buti M."/>
            <person name="Cavallini A."/>
            <person name="Hytonen T."/>
            <person name="Andres J."/>
            <person name="Pham M."/>
            <person name="Weisz D."/>
            <person name="Mascagni F."/>
            <person name="Usai G."/>
            <person name="Natali L."/>
            <person name="Bassil N."/>
            <person name="Fernandez G.E."/>
            <person name="Lomsadze A."/>
            <person name="Armour M."/>
            <person name="Olukolu B."/>
            <person name="Poorten T."/>
            <person name="Britton C."/>
            <person name="Davik J."/>
            <person name="Ashrafi H."/>
            <person name="Aiden E.L."/>
            <person name="Borodovsky M."/>
            <person name="Worthington M."/>
        </authorList>
    </citation>
    <scope>NUCLEOTIDE SEQUENCE [LARGE SCALE GENOMIC DNA]</scope>
    <source>
        <strain evidence="1">PI 553951</strain>
    </source>
</reference>
<sequence>MFKRDEIRGLEDTFVGERSSDVAIHDNTKHLSGRRMFKRSLLDNIQGLEDTLVGEGSSDVEIHDNTKHLSDRPLFKRDEIRDLEDIHVDPGDWNTFYRAVFMDKIEMAKDMVEKNKKILTIGFPSEGRLPVLWAYTNDQFKMARYLYQHTPLNALKSRSGAELISQSFSKKEVDIAWDLIHRCPSLAVATYYFGHSPLNALAGIHIEPTLTHSGNIPPPATNDIRINVQREENNEDNHRNINRTGILFYVPFVYY</sequence>
<protein>
    <submittedName>
        <fullName evidence="1">Uncharacterized protein</fullName>
    </submittedName>
</protein>
<name>A0AAW1VML6_RUBAR</name>